<keyword evidence="3" id="KW-1185">Reference proteome</keyword>
<comment type="caution">
    <text evidence="2">The sequence shown here is derived from an EMBL/GenBank/DDBJ whole genome shotgun (WGS) entry which is preliminary data.</text>
</comment>
<dbReference type="Pfam" id="PF00004">
    <property type="entry name" value="AAA"/>
    <property type="match status" value="1"/>
</dbReference>
<dbReference type="Pfam" id="PF07728">
    <property type="entry name" value="AAA_5"/>
    <property type="match status" value="1"/>
</dbReference>
<dbReference type="EMBL" id="QUNI01000002">
    <property type="protein sequence ID" value="REH00989.1"/>
    <property type="molecule type" value="Genomic_DNA"/>
</dbReference>
<accession>A0A3E0ES69</accession>
<dbReference type="PANTHER" id="PTHR37291">
    <property type="entry name" value="5-METHYLCYTOSINE-SPECIFIC RESTRICTION ENZYME B"/>
    <property type="match status" value="1"/>
</dbReference>
<sequence length="663" mass="76466">MSQIFYRMQMKAGSEGETITDEVLSQNKITSDIEYAGERFLDLKSGSIILVHKGSIPVALVKILDRIPNNQIKQPSFGIDYSVQIISNYNTAVKAFPDLNELYQNMPFQGTFAQVEKGNSTFKRINKWYQLVKKEKEMQDKIDLLEYKKQIILQGPPGTGKTRLAKLIAEEMTKASVITNSIQLIDNFLKNFDTKSEEVLKARSRHGELLNEFKSKFPIANLKDISKESYCIGTGSNDSFCWWIERGLISLGYYFPGSARSYLIYWSKIKNEYSKHGLASNIENDDEATKRIVQLIADLLEDKNIKLATTFLGTSFLLKILHSYYPEKYFPVNSIPCLENILKLFGENYSSLDAFEKNLKVQELFNERKKALGSDVTNIEFMQFLFGNFDLKGKIEIEIKTNQIISRGEYKIIQFHPSYSYEDFVRGISAKTNSDNKVFYKVEDRILMEFAKEAFDNSKSKYVLILDEINRANLPSVLGELIYALEYRYNHEKNNLKEASVESLYDTSEDDQEPNRTLLLPNNLYIIGTMNTSDRSVGHIDYAIRRRFAFVDVLPDIEPIRPAGLNKFKDVCELFIEEYDTVDWKNPKFKASKHLSPEFKPEDVMIGHSYFITKEKDEAGNPLDEIKQIRLKLKYEIVPILKEYVKDGILKQSKEIETLISSL</sequence>
<dbReference type="PANTHER" id="PTHR37291:SF1">
    <property type="entry name" value="TYPE IV METHYL-DIRECTED RESTRICTION ENZYME ECOKMCRB SUBUNIT"/>
    <property type="match status" value="1"/>
</dbReference>
<evidence type="ECO:0000313" key="2">
    <source>
        <dbReference type="EMBL" id="REH00989.1"/>
    </source>
</evidence>
<dbReference type="GO" id="GO:0016887">
    <property type="term" value="F:ATP hydrolysis activity"/>
    <property type="evidence" value="ECO:0007669"/>
    <property type="project" value="InterPro"/>
</dbReference>
<evidence type="ECO:0000259" key="1">
    <source>
        <dbReference type="SMART" id="SM00382"/>
    </source>
</evidence>
<dbReference type="InterPro" id="IPR011704">
    <property type="entry name" value="ATPase_dyneun-rel_AAA"/>
</dbReference>
<dbReference type="InterPro" id="IPR052934">
    <property type="entry name" value="Methyl-DNA_Rec/Restrict_Enz"/>
</dbReference>
<dbReference type="InterPro" id="IPR003593">
    <property type="entry name" value="AAA+_ATPase"/>
</dbReference>
<feature type="domain" description="AAA+ ATPase" evidence="1">
    <location>
        <begin position="147"/>
        <end position="554"/>
    </location>
</feature>
<dbReference type="GO" id="GO:0005524">
    <property type="term" value="F:ATP binding"/>
    <property type="evidence" value="ECO:0007669"/>
    <property type="project" value="InterPro"/>
</dbReference>
<dbReference type="OrthoDB" id="9781481at2"/>
<dbReference type="RefSeq" id="WP_115810537.1">
    <property type="nucleotide sequence ID" value="NZ_QUNI01000002.1"/>
</dbReference>
<dbReference type="Gene3D" id="3.40.50.300">
    <property type="entry name" value="P-loop containing nucleotide triphosphate hydrolases"/>
    <property type="match status" value="2"/>
</dbReference>
<dbReference type="Proteomes" id="UP000257136">
    <property type="component" value="Unassembled WGS sequence"/>
</dbReference>
<organism evidence="2 3">
    <name type="scientific">Flavobacterium aquicola</name>
    <dbReference type="NCBI Taxonomy" id="1682742"/>
    <lineage>
        <taxon>Bacteria</taxon>
        <taxon>Pseudomonadati</taxon>
        <taxon>Bacteroidota</taxon>
        <taxon>Flavobacteriia</taxon>
        <taxon>Flavobacteriales</taxon>
        <taxon>Flavobacteriaceae</taxon>
        <taxon>Flavobacterium</taxon>
    </lineage>
</organism>
<reference evidence="2 3" key="1">
    <citation type="submission" date="2018-08" db="EMBL/GenBank/DDBJ databases">
        <title>Genomic Encyclopedia of Archaeal and Bacterial Type Strains, Phase II (KMG-II): from individual species to whole genera.</title>
        <authorList>
            <person name="Goeker M."/>
        </authorList>
    </citation>
    <scope>NUCLEOTIDE SEQUENCE [LARGE SCALE GENOMIC DNA]</scope>
    <source>
        <strain evidence="2 3">DSM 100880</strain>
    </source>
</reference>
<gene>
    <name evidence="2" type="ORF">C8P67_102242</name>
</gene>
<proteinExistence type="predicted"/>
<evidence type="ECO:0000313" key="3">
    <source>
        <dbReference type="Proteomes" id="UP000257136"/>
    </source>
</evidence>
<dbReference type="AlphaFoldDB" id="A0A3E0ES69"/>
<protein>
    <submittedName>
        <fullName evidence="2">ATPase family protein associated with various cellular activities (AAA)</fullName>
    </submittedName>
</protein>
<dbReference type="SUPFAM" id="SSF52540">
    <property type="entry name" value="P-loop containing nucleoside triphosphate hydrolases"/>
    <property type="match status" value="1"/>
</dbReference>
<name>A0A3E0ES69_9FLAO</name>
<dbReference type="InterPro" id="IPR027417">
    <property type="entry name" value="P-loop_NTPase"/>
</dbReference>
<dbReference type="InterPro" id="IPR003959">
    <property type="entry name" value="ATPase_AAA_core"/>
</dbReference>
<dbReference type="SMART" id="SM00382">
    <property type="entry name" value="AAA"/>
    <property type="match status" value="1"/>
</dbReference>